<protein>
    <submittedName>
        <fullName evidence="1">Uncharacterized protein</fullName>
    </submittedName>
</protein>
<organism evidence="1 2">
    <name type="scientific">Geosporobacter subterraneus DSM 17957</name>
    <dbReference type="NCBI Taxonomy" id="1121919"/>
    <lineage>
        <taxon>Bacteria</taxon>
        <taxon>Bacillati</taxon>
        <taxon>Bacillota</taxon>
        <taxon>Clostridia</taxon>
        <taxon>Peptostreptococcales</taxon>
        <taxon>Thermotaleaceae</taxon>
        <taxon>Geosporobacter</taxon>
    </lineage>
</organism>
<evidence type="ECO:0000313" key="2">
    <source>
        <dbReference type="Proteomes" id="UP000184536"/>
    </source>
</evidence>
<sequence>MGIKNHPMTDWKSVEEEMRSQWMEQNKDNTLKWNDVAEHVRFGWIKAQAEESRVESIH</sequence>
<accession>A0A1M6LXS4</accession>
<name>A0A1M6LXS4_9FIRM</name>
<dbReference type="STRING" id="1121919.SAMN02745975_02802"/>
<gene>
    <name evidence="1" type="ORF">SAMN02745975_02802</name>
</gene>
<dbReference type="EMBL" id="FQZV01000040">
    <property type="protein sequence ID" value="SHJ75981.1"/>
    <property type="molecule type" value="Genomic_DNA"/>
</dbReference>
<proteinExistence type="predicted"/>
<dbReference type="Proteomes" id="UP000184536">
    <property type="component" value="Unassembled WGS sequence"/>
</dbReference>
<dbReference type="RefSeq" id="WP_190014531.1">
    <property type="nucleotide sequence ID" value="NZ_FQZV01000040.1"/>
</dbReference>
<dbReference type="AlphaFoldDB" id="A0A1M6LXS4"/>
<keyword evidence="2" id="KW-1185">Reference proteome</keyword>
<evidence type="ECO:0000313" key="1">
    <source>
        <dbReference type="EMBL" id="SHJ75981.1"/>
    </source>
</evidence>
<reference evidence="2" key="1">
    <citation type="submission" date="2016-11" db="EMBL/GenBank/DDBJ databases">
        <authorList>
            <person name="Varghese N."/>
            <person name="Submissions S."/>
        </authorList>
    </citation>
    <scope>NUCLEOTIDE SEQUENCE [LARGE SCALE GENOMIC DNA]</scope>
    <source>
        <strain evidence="2">DSM 17957</strain>
    </source>
</reference>